<dbReference type="STRING" id="1484053.SAMN05444274_10399"/>
<keyword evidence="3" id="KW-1185">Reference proteome</keyword>
<reference evidence="2 3" key="1">
    <citation type="submission" date="2016-11" db="EMBL/GenBank/DDBJ databases">
        <authorList>
            <person name="Jaros S."/>
            <person name="Januszkiewicz K."/>
            <person name="Wedrychowicz H."/>
        </authorList>
    </citation>
    <scope>NUCLEOTIDE SEQUENCE [LARGE SCALE GENOMIC DNA]</scope>
    <source>
        <strain evidence="2 3">DSM 26910</strain>
    </source>
</reference>
<feature type="region of interest" description="Disordered" evidence="1">
    <location>
        <begin position="174"/>
        <end position="195"/>
    </location>
</feature>
<dbReference type="OrthoDB" id="1466969at2"/>
<proteinExistence type="predicted"/>
<dbReference type="InterPro" id="IPR025632">
    <property type="entry name" value="DUF4290"/>
</dbReference>
<name>A0A1M4XS73_9BACT</name>
<evidence type="ECO:0000256" key="1">
    <source>
        <dbReference type="SAM" id="MobiDB-lite"/>
    </source>
</evidence>
<evidence type="ECO:0000313" key="2">
    <source>
        <dbReference type="EMBL" id="SHE96250.1"/>
    </source>
</evidence>
<gene>
    <name evidence="2" type="ORF">SAMN05444274_10399</name>
</gene>
<organism evidence="2 3">
    <name type="scientific">Mariniphaga anaerophila</name>
    <dbReference type="NCBI Taxonomy" id="1484053"/>
    <lineage>
        <taxon>Bacteria</taxon>
        <taxon>Pseudomonadati</taxon>
        <taxon>Bacteroidota</taxon>
        <taxon>Bacteroidia</taxon>
        <taxon>Marinilabiliales</taxon>
        <taxon>Prolixibacteraceae</taxon>
        <taxon>Mariniphaga</taxon>
    </lineage>
</organism>
<protein>
    <recommendedName>
        <fullName evidence="4">DUF4290 domain-containing protein</fullName>
    </recommendedName>
</protein>
<evidence type="ECO:0000313" key="3">
    <source>
        <dbReference type="Proteomes" id="UP000184164"/>
    </source>
</evidence>
<accession>A0A1M4XS73</accession>
<dbReference type="AlphaFoldDB" id="A0A1M4XS73"/>
<dbReference type="RefSeq" id="WP_073000080.1">
    <property type="nucleotide sequence ID" value="NZ_FQUM01000003.1"/>
</dbReference>
<dbReference type="EMBL" id="FQUM01000003">
    <property type="protein sequence ID" value="SHE96250.1"/>
    <property type="molecule type" value="Genomic_DNA"/>
</dbReference>
<evidence type="ECO:0008006" key="4">
    <source>
        <dbReference type="Google" id="ProtNLM"/>
    </source>
</evidence>
<dbReference type="Proteomes" id="UP000184164">
    <property type="component" value="Unassembled WGS sequence"/>
</dbReference>
<sequence>MDYNTKRQKLPMPEYGRNIQNMVNHLLTIEDRDKRNKSAQAVIDVMGNLYPYLRDVAEYKHKLWDHLAIMTDFKLDIDYPYQPPSPDILTERPNRVPYCQNDIKLKHYGLIIQKMIDVAIGMEGEEQRILTIQIANQMKKLYLSWNKDSVEDDKIFLDLEELSANKLKAPRDVQLADIKIPTPQPQPKKKKKKNR</sequence>
<dbReference type="Pfam" id="PF14123">
    <property type="entry name" value="DUF4290"/>
    <property type="match status" value="1"/>
</dbReference>